<gene>
    <name evidence="1" type="ORF">LCGC14_0223020</name>
</gene>
<comment type="caution">
    <text evidence="1">The sequence shown here is derived from an EMBL/GenBank/DDBJ whole genome shotgun (WGS) entry which is preliminary data.</text>
</comment>
<dbReference type="EMBL" id="LAZR01000107">
    <property type="protein sequence ID" value="KKN90719.1"/>
    <property type="molecule type" value="Genomic_DNA"/>
</dbReference>
<sequence>MSEEEKEKKWREGQVDLYENLQKRYEGNPLFEALEDAQLAIGSIMETLERGEYEIVKKKK</sequence>
<protein>
    <submittedName>
        <fullName evidence="1">Uncharacterized protein</fullName>
    </submittedName>
</protein>
<evidence type="ECO:0000313" key="1">
    <source>
        <dbReference type="EMBL" id="KKN90719.1"/>
    </source>
</evidence>
<dbReference type="AlphaFoldDB" id="A0A0F9UGB4"/>
<proteinExistence type="predicted"/>
<accession>A0A0F9UGB4</accession>
<name>A0A0F9UGB4_9ZZZZ</name>
<reference evidence="1" key="1">
    <citation type="journal article" date="2015" name="Nature">
        <title>Complex archaea that bridge the gap between prokaryotes and eukaryotes.</title>
        <authorList>
            <person name="Spang A."/>
            <person name="Saw J.H."/>
            <person name="Jorgensen S.L."/>
            <person name="Zaremba-Niedzwiedzka K."/>
            <person name="Martijn J."/>
            <person name="Lind A.E."/>
            <person name="van Eijk R."/>
            <person name="Schleper C."/>
            <person name="Guy L."/>
            <person name="Ettema T.J."/>
        </authorList>
    </citation>
    <scope>NUCLEOTIDE SEQUENCE</scope>
</reference>
<organism evidence="1">
    <name type="scientific">marine sediment metagenome</name>
    <dbReference type="NCBI Taxonomy" id="412755"/>
    <lineage>
        <taxon>unclassified sequences</taxon>
        <taxon>metagenomes</taxon>
        <taxon>ecological metagenomes</taxon>
    </lineage>
</organism>